<dbReference type="AlphaFoldDB" id="A0A3M7PN64"/>
<reference evidence="1 2" key="1">
    <citation type="journal article" date="2018" name="Sci. Rep.">
        <title>Genomic signatures of local adaptation to the degree of environmental predictability in rotifers.</title>
        <authorList>
            <person name="Franch-Gras L."/>
            <person name="Hahn C."/>
            <person name="Garcia-Roger E.M."/>
            <person name="Carmona M.J."/>
            <person name="Serra M."/>
            <person name="Gomez A."/>
        </authorList>
    </citation>
    <scope>NUCLEOTIDE SEQUENCE [LARGE SCALE GENOMIC DNA]</scope>
    <source>
        <strain evidence="1">HYR1</strain>
    </source>
</reference>
<protein>
    <submittedName>
        <fullName evidence="1">Uncharacterized protein</fullName>
    </submittedName>
</protein>
<name>A0A3M7PN64_BRAPC</name>
<sequence length="146" mass="16858">MAQHYVMISGITNEPRADEFLRKLIESHLDEAVEIVWLNNMTRSQQEIADLVEVSRKLQQSAIMRRHPCKDTIRKSYTVIEKLLLTVLNRPNGAKNDKDKLSRTGQNITPSFVYQSYKIVEIRLVLDAAPYIQAELINFSYGHSIK</sequence>
<dbReference type="Proteomes" id="UP000276133">
    <property type="component" value="Unassembled WGS sequence"/>
</dbReference>
<keyword evidence="2" id="KW-1185">Reference proteome</keyword>
<gene>
    <name evidence="1" type="ORF">BpHYR1_016449</name>
</gene>
<evidence type="ECO:0000313" key="1">
    <source>
        <dbReference type="EMBL" id="RNA00556.1"/>
    </source>
</evidence>
<evidence type="ECO:0000313" key="2">
    <source>
        <dbReference type="Proteomes" id="UP000276133"/>
    </source>
</evidence>
<organism evidence="1 2">
    <name type="scientific">Brachionus plicatilis</name>
    <name type="common">Marine rotifer</name>
    <name type="synonym">Brachionus muelleri</name>
    <dbReference type="NCBI Taxonomy" id="10195"/>
    <lineage>
        <taxon>Eukaryota</taxon>
        <taxon>Metazoa</taxon>
        <taxon>Spiralia</taxon>
        <taxon>Gnathifera</taxon>
        <taxon>Rotifera</taxon>
        <taxon>Eurotatoria</taxon>
        <taxon>Monogononta</taxon>
        <taxon>Pseudotrocha</taxon>
        <taxon>Ploima</taxon>
        <taxon>Brachionidae</taxon>
        <taxon>Brachionus</taxon>
    </lineage>
</organism>
<comment type="caution">
    <text evidence="1">The sequence shown here is derived from an EMBL/GenBank/DDBJ whole genome shotgun (WGS) entry which is preliminary data.</text>
</comment>
<accession>A0A3M7PN64</accession>
<dbReference type="EMBL" id="REGN01009702">
    <property type="protein sequence ID" value="RNA00556.1"/>
    <property type="molecule type" value="Genomic_DNA"/>
</dbReference>
<proteinExistence type="predicted"/>